<feature type="compositionally biased region" description="Polar residues" evidence="1">
    <location>
        <begin position="134"/>
        <end position="144"/>
    </location>
</feature>
<evidence type="ECO:0000256" key="1">
    <source>
        <dbReference type="SAM" id="MobiDB-lite"/>
    </source>
</evidence>
<feature type="region of interest" description="Disordered" evidence="1">
    <location>
        <begin position="133"/>
        <end position="160"/>
    </location>
</feature>
<comment type="caution">
    <text evidence="2">The sequence shown here is derived from an EMBL/GenBank/DDBJ whole genome shotgun (WGS) entry which is preliminary data.</text>
</comment>
<dbReference type="Proteomes" id="UP001054837">
    <property type="component" value="Unassembled WGS sequence"/>
</dbReference>
<dbReference type="AlphaFoldDB" id="A0AAV4VF76"/>
<evidence type="ECO:0000313" key="2">
    <source>
        <dbReference type="EMBL" id="GIY68935.1"/>
    </source>
</evidence>
<keyword evidence="3" id="KW-1185">Reference proteome</keyword>
<evidence type="ECO:0000313" key="3">
    <source>
        <dbReference type="Proteomes" id="UP001054837"/>
    </source>
</evidence>
<protein>
    <submittedName>
        <fullName evidence="2">Uncharacterized protein</fullName>
    </submittedName>
</protein>
<sequence length="202" mass="23288">MIIEQNIPLQKERLLNTFKESENKRLQRLLTGLDLGDLKPSQLLQKMKNLATDGITDKVLTTLFLQKMPDSVRNILLVSDEGIEKLALMADRILEMQPKQELYRVSNVSSGSDAITELQQQIASLDNKLEKLSVTRNSRSQTTNSGRYSSSHRSKSRNRSYNPSGKYCYYHFRFREKCFPDKCKAPCAWKNNPSENQNQQQN</sequence>
<dbReference type="PANTHER" id="PTHR33327">
    <property type="entry name" value="ENDONUCLEASE"/>
    <property type="match status" value="1"/>
</dbReference>
<dbReference type="EMBL" id="BPLQ01012966">
    <property type="protein sequence ID" value="GIY68935.1"/>
    <property type="molecule type" value="Genomic_DNA"/>
</dbReference>
<organism evidence="2 3">
    <name type="scientific">Caerostris darwini</name>
    <dbReference type="NCBI Taxonomy" id="1538125"/>
    <lineage>
        <taxon>Eukaryota</taxon>
        <taxon>Metazoa</taxon>
        <taxon>Ecdysozoa</taxon>
        <taxon>Arthropoda</taxon>
        <taxon>Chelicerata</taxon>
        <taxon>Arachnida</taxon>
        <taxon>Araneae</taxon>
        <taxon>Araneomorphae</taxon>
        <taxon>Entelegynae</taxon>
        <taxon>Araneoidea</taxon>
        <taxon>Araneidae</taxon>
        <taxon>Caerostris</taxon>
    </lineage>
</organism>
<dbReference type="PANTHER" id="PTHR33327:SF3">
    <property type="entry name" value="RNA-DIRECTED DNA POLYMERASE"/>
    <property type="match status" value="1"/>
</dbReference>
<reference evidence="2 3" key="1">
    <citation type="submission" date="2021-06" db="EMBL/GenBank/DDBJ databases">
        <title>Caerostris darwini draft genome.</title>
        <authorList>
            <person name="Kono N."/>
            <person name="Arakawa K."/>
        </authorList>
    </citation>
    <scope>NUCLEOTIDE SEQUENCE [LARGE SCALE GENOMIC DNA]</scope>
</reference>
<accession>A0AAV4VF76</accession>
<proteinExistence type="predicted"/>
<name>A0AAV4VF76_9ARAC</name>
<gene>
    <name evidence="2" type="primary">X975_06334</name>
    <name evidence="2" type="ORF">CDAR_294091</name>
</gene>